<gene>
    <name evidence="3" type="ORF">BCR34DRAFT_194296</name>
</gene>
<dbReference type="Gene3D" id="3.40.50.2020">
    <property type="match status" value="1"/>
</dbReference>
<evidence type="ECO:0000313" key="3">
    <source>
        <dbReference type="EMBL" id="ORX95600.1"/>
    </source>
</evidence>
<evidence type="ECO:0000256" key="1">
    <source>
        <dbReference type="SAM" id="MobiDB-lite"/>
    </source>
</evidence>
<dbReference type="GO" id="GO:0036424">
    <property type="term" value="F:L-phosphoserine phosphatase activity"/>
    <property type="evidence" value="ECO:0007669"/>
    <property type="project" value="TreeGrafter"/>
</dbReference>
<feature type="region of interest" description="Disordered" evidence="1">
    <location>
        <begin position="1"/>
        <end position="21"/>
    </location>
</feature>
<dbReference type="Pfam" id="PF13207">
    <property type="entry name" value="AAA_17"/>
    <property type="match status" value="1"/>
</dbReference>
<dbReference type="OrthoDB" id="5416609at2759"/>
<dbReference type="InterPro" id="IPR000836">
    <property type="entry name" value="PRTase_dom"/>
</dbReference>
<dbReference type="InterPro" id="IPR050582">
    <property type="entry name" value="HAD-like_SerB"/>
</dbReference>
<accession>A0A1Y1YC39</accession>
<dbReference type="SUPFAM" id="SSF52540">
    <property type="entry name" value="P-loop containing nucleoside triphosphate hydrolases"/>
    <property type="match status" value="1"/>
</dbReference>
<reference evidence="3 4" key="1">
    <citation type="submission" date="2016-07" db="EMBL/GenBank/DDBJ databases">
        <title>Pervasive Adenine N6-methylation of Active Genes in Fungi.</title>
        <authorList>
            <consortium name="DOE Joint Genome Institute"/>
            <person name="Mondo S.J."/>
            <person name="Dannebaum R.O."/>
            <person name="Kuo R.C."/>
            <person name="Labutti K."/>
            <person name="Haridas S."/>
            <person name="Kuo A."/>
            <person name="Salamov A."/>
            <person name="Ahrendt S.R."/>
            <person name="Lipzen A."/>
            <person name="Sullivan W."/>
            <person name="Andreopoulos W.B."/>
            <person name="Clum A."/>
            <person name="Lindquist E."/>
            <person name="Daum C."/>
            <person name="Ramamoorthy G.K."/>
            <person name="Gryganskyi A."/>
            <person name="Culley D."/>
            <person name="Magnuson J.K."/>
            <person name="James T.Y."/>
            <person name="O'Malley M.A."/>
            <person name="Stajich J.E."/>
            <person name="Spatafora J.W."/>
            <person name="Visel A."/>
            <person name="Grigoriev I.V."/>
        </authorList>
    </citation>
    <scope>NUCLEOTIDE SEQUENCE [LARGE SCALE GENOMIC DNA]</scope>
    <source>
        <strain evidence="3 4">CBS 115471</strain>
    </source>
</reference>
<dbReference type="EMBL" id="MCFA01000274">
    <property type="protein sequence ID" value="ORX95600.1"/>
    <property type="molecule type" value="Genomic_DNA"/>
</dbReference>
<dbReference type="Pfam" id="PF14681">
    <property type="entry name" value="UPRTase"/>
    <property type="match status" value="1"/>
</dbReference>
<name>A0A1Y1YC39_9PLEO</name>
<feature type="compositionally biased region" description="Polar residues" evidence="1">
    <location>
        <begin position="1"/>
        <end position="11"/>
    </location>
</feature>
<dbReference type="SUPFAM" id="SSF53271">
    <property type="entry name" value="PRTase-like"/>
    <property type="match status" value="1"/>
</dbReference>
<keyword evidence="3" id="KW-0808">Transferase</keyword>
<proteinExistence type="predicted"/>
<protein>
    <submittedName>
        <fullName evidence="3">Uracil phosphoribosyltransferase-domain-containing protein</fullName>
    </submittedName>
</protein>
<dbReference type="InterPro" id="IPR023214">
    <property type="entry name" value="HAD_sf"/>
</dbReference>
<dbReference type="SUPFAM" id="SSF56784">
    <property type="entry name" value="HAD-like"/>
    <property type="match status" value="1"/>
</dbReference>
<dbReference type="PANTHER" id="PTHR43344:SF20">
    <property type="entry name" value="URACIL PHOSPHORIBOSYLTRANSFERASE"/>
    <property type="match status" value="1"/>
</dbReference>
<evidence type="ECO:0000259" key="2">
    <source>
        <dbReference type="Pfam" id="PF14681"/>
    </source>
</evidence>
<dbReference type="Gene3D" id="3.40.50.1000">
    <property type="entry name" value="HAD superfamily/HAD-like"/>
    <property type="match status" value="1"/>
</dbReference>
<dbReference type="GO" id="GO:0005737">
    <property type="term" value="C:cytoplasm"/>
    <property type="evidence" value="ECO:0007669"/>
    <property type="project" value="TreeGrafter"/>
</dbReference>
<dbReference type="Gene3D" id="3.40.50.300">
    <property type="entry name" value="P-loop containing nucleotide triphosphate hydrolases"/>
    <property type="match status" value="1"/>
</dbReference>
<dbReference type="InterPro" id="IPR036412">
    <property type="entry name" value="HAD-like_sf"/>
</dbReference>
<organism evidence="3 4">
    <name type="scientific">Clohesyomyces aquaticus</name>
    <dbReference type="NCBI Taxonomy" id="1231657"/>
    <lineage>
        <taxon>Eukaryota</taxon>
        <taxon>Fungi</taxon>
        <taxon>Dikarya</taxon>
        <taxon>Ascomycota</taxon>
        <taxon>Pezizomycotina</taxon>
        <taxon>Dothideomycetes</taxon>
        <taxon>Pleosporomycetidae</taxon>
        <taxon>Pleosporales</taxon>
        <taxon>Lindgomycetaceae</taxon>
        <taxon>Clohesyomyces</taxon>
    </lineage>
</organism>
<dbReference type="PANTHER" id="PTHR43344">
    <property type="entry name" value="PHOSPHOSERINE PHOSPHATASE"/>
    <property type="match status" value="1"/>
</dbReference>
<sequence>MPSLESQTSLPPTVEEHDPTQGKAKVIGLYGVSGSGKTFLLNQLKQELDTTRFIFCEGSELIADLVPGGLDAFRRLDEQYKTHWRQLAVDRVRKRCTDSGQTAVVAGHYMLWPEGEQDGCVVWTPKDEAVYTHIIYLQVPAHVIEQRRRDDADKQRPPKSLAHLLKWQQAEKAQLQTTCRNHGILFSSLDPGAMPSRLVALLNDFDHHTEENNFNQAEIKLDEALVSYGDHLQTMLVLDADRTLAAEDTGALFWTKVFDNGKCTSEEYPLKSLFSSPLAYSYEAFRQAVLLCEGAVDDLAYEAICQHVAEEVTIHPEFVSLFQLVCHQEHIGAIVVSCGLRRVWEKVLEREGLSRTVKIIAGGRVSDSIVVTAAVKAAIVSRLQNFHRLHVWAFGDSPLDMDMLRAADHAIVVVGDELARSKTMEAVLSEAIDQDGFRASQVTLPGSVSPRLSTVKLPPINITGIEFIKTILKRRDRFPGLSVLLAPERSAKLLATSMRDAAVAGPALRKAHRQVGWYLACEFLTRIIGLEDCQISHVLGHATTGYRLLDEQRTTIVALMRAGEPMASGVSKAFPLAMYVHGRSPHDVKPHHVHSQRQIVLVDSVVNSGKTVVEFVQAIRDLDDAVRIIVVAGVVQAQCVSSTSTAYKTLSNCGNINIVALRLSKTKFTGSGSTDTGNRLFNTTHLA</sequence>
<dbReference type="GO" id="GO:0016757">
    <property type="term" value="F:glycosyltransferase activity"/>
    <property type="evidence" value="ECO:0007669"/>
    <property type="project" value="UniProtKB-KW"/>
</dbReference>
<dbReference type="GO" id="GO:0006564">
    <property type="term" value="P:L-serine biosynthetic process"/>
    <property type="evidence" value="ECO:0007669"/>
    <property type="project" value="TreeGrafter"/>
</dbReference>
<comment type="caution">
    <text evidence="3">The sequence shown here is derived from an EMBL/GenBank/DDBJ whole genome shotgun (WGS) entry which is preliminary data.</text>
</comment>
<dbReference type="GO" id="GO:0000287">
    <property type="term" value="F:magnesium ion binding"/>
    <property type="evidence" value="ECO:0007669"/>
    <property type="project" value="TreeGrafter"/>
</dbReference>
<dbReference type="CDD" id="cd06223">
    <property type="entry name" value="PRTases_typeI"/>
    <property type="match status" value="1"/>
</dbReference>
<dbReference type="AlphaFoldDB" id="A0A1Y1YC39"/>
<feature type="domain" description="Phosphoribosyltransferase" evidence="2">
    <location>
        <begin position="490"/>
        <end position="683"/>
    </location>
</feature>
<dbReference type="InterPro" id="IPR027417">
    <property type="entry name" value="P-loop_NTPase"/>
</dbReference>
<keyword evidence="3" id="KW-0328">Glycosyltransferase</keyword>
<dbReference type="Proteomes" id="UP000193144">
    <property type="component" value="Unassembled WGS sequence"/>
</dbReference>
<dbReference type="Pfam" id="PF12710">
    <property type="entry name" value="HAD"/>
    <property type="match status" value="1"/>
</dbReference>
<evidence type="ECO:0000313" key="4">
    <source>
        <dbReference type="Proteomes" id="UP000193144"/>
    </source>
</evidence>
<keyword evidence="4" id="KW-1185">Reference proteome</keyword>
<dbReference type="InterPro" id="IPR029057">
    <property type="entry name" value="PRTase-like"/>
</dbReference>
<dbReference type="STRING" id="1231657.A0A1Y1YC39"/>